<dbReference type="AlphaFoldDB" id="A0A813KXD2"/>
<dbReference type="FunFam" id="3.40.50.720:FF:000085">
    <property type="entry name" value="Dihydroflavonol reductase"/>
    <property type="match status" value="1"/>
</dbReference>
<keyword evidence="1 2" id="KW-0560">Oxidoreductase</keyword>
<accession>A0A813KXD2</accession>
<comment type="similarity">
    <text evidence="2">Belongs to the 3-beta-HSD family.</text>
</comment>
<dbReference type="SUPFAM" id="SSF51735">
    <property type="entry name" value="NAD(P)-binding Rossmann-fold domains"/>
    <property type="match status" value="1"/>
</dbReference>
<evidence type="ECO:0000313" key="5">
    <source>
        <dbReference type="Proteomes" id="UP000626109"/>
    </source>
</evidence>
<organism evidence="4 5">
    <name type="scientific">Polarella glacialis</name>
    <name type="common">Dinoflagellate</name>
    <dbReference type="NCBI Taxonomy" id="89957"/>
    <lineage>
        <taxon>Eukaryota</taxon>
        <taxon>Sar</taxon>
        <taxon>Alveolata</taxon>
        <taxon>Dinophyceae</taxon>
        <taxon>Suessiales</taxon>
        <taxon>Suessiaceae</taxon>
        <taxon>Polarella</taxon>
    </lineage>
</organism>
<evidence type="ECO:0000256" key="2">
    <source>
        <dbReference type="RuleBase" id="RU004475"/>
    </source>
</evidence>
<dbReference type="InterPro" id="IPR002225">
    <property type="entry name" value="3Beta_OHSteriod_DH/Estase"/>
</dbReference>
<dbReference type="EMBL" id="CAJNNW010032183">
    <property type="protein sequence ID" value="CAE8711612.1"/>
    <property type="molecule type" value="Genomic_DNA"/>
</dbReference>
<reference evidence="4" key="1">
    <citation type="submission" date="2021-02" db="EMBL/GenBank/DDBJ databases">
        <authorList>
            <person name="Dougan E. K."/>
            <person name="Rhodes N."/>
            <person name="Thang M."/>
            <person name="Chan C."/>
        </authorList>
    </citation>
    <scope>NUCLEOTIDE SEQUENCE</scope>
</reference>
<comment type="caution">
    <text evidence="4">The sequence shown here is derived from an EMBL/GenBank/DDBJ whole genome shotgun (WGS) entry which is preliminary data.</text>
</comment>
<feature type="domain" description="3-beta hydroxysteroid dehydrogenase/isomerase" evidence="3">
    <location>
        <begin position="6"/>
        <end position="253"/>
    </location>
</feature>
<protein>
    <recommendedName>
        <fullName evidence="3">3-beta hydroxysteroid dehydrogenase/isomerase domain-containing protein</fullName>
    </recommendedName>
</protein>
<evidence type="ECO:0000259" key="3">
    <source>
        <dbReference type="Pfam" id="PF01073"/>
    </source>
</evidence>
<gene>
    <name evidence="4" type="ORF">PGLA2088_LOCUS36569</name>
</gene>
<dbReference type="Gene3D" id="3.40.50.720">
    <property type="entry name" value="NAD(P)-binding Rossmann-like Domain"/>
    <property type="match status" value="1"/>
</dbReference>
<dbReference type="Proteomes" id="UP000626109">
    <property type="component" value="Unassembled WGS sequence"/>
</dbReference>
<dbReference type="PANTHER" id="PTHR10366">
    <property type="entry name" value="NAD DEPENDENT EPIMERASE/DEHYDRATASE"/>
    <property type="match status" value="1"/>
</dbReference>
<dbReference type="InterPro" id="IPR036291">
    <property type="entry name" value="NAD(P)-bd_dom_sf"/>
</dbReference>
<sequence>MAAVYLVTGATGFVGSWCVKTLLDNGCSVRGTVRDPSAQKCDFLRQLKGAEQRLQLVKADLLDGEEAWRKVVRGCSVVLHTASPFVVEGVPAGEEEDFFVKPAVEGTESVIRACIVERVARVVLTSSLAAIGYGHDGDEGGNPKLTAPGYDERQWSNLDGLTLPQDMYVKSKTLAEMKAWELVKNTSVQLCVVNPGLVLGPFLSLDTSSGSLVVLRALLNKEYPAVPNIPFSCVDVRDVARMHFLAATSLAAAGKRFLCVSTPVSVSMHEMALSLDAAGFDVPTGQMPEWVLRALALVDAKVGNVTKSLGQTHYTNAINGNELMGGCWIDYRTSVKDQAQSMILAGIGKHKSADTLMSCLACAGDGDDEDEEEETSRLEYAGVSKSKGLLLTPS</sequence>
<evidence type="ECO:0000313" key="4">
    <source>
        <dbReference type="EMBL" id="CAE8711612.1"/>
    </source>
</evidence>
<dbReference type="InterPro" id="IPR050425">
    <property type="entry name" value="NAD(P)_dehydrat-like"/>
</dbReference>
<proteinExistence type="inferred from homology"/>
<name>A0A813KXD2_POLGL</name>
<dbReference type="PANTHER" id="PTHR10366:SF564">
    <property type="entry name" value="STEROL-4-ALPHA-CARBOXYLATE 3-DEHYDROGENASE, DECARBOXYLATING"/>
    <property type="match status" value="1"/>
</dbReference>
<evidence type="ECO:0000256" key="1">
    <source>
        <dbReference type="ARBA" id="ARBA00023002"/>
    </source>
</evidence>
<dbReference type="GO" id="GO:0016616">
    <property type="term" value="F:oxidoreductase activity, acting on the CH-OH group of donors, NAD or NADP as acceptor"/>
    <property type="evidence" value="ECO:0007669"/>
    <property type="project" value="InterPro"/>
</dbReference>
<dbReference type="GO" id="GO:0006694">
    <property type="term" value="P:steroid biosynthetic process"/>
    <property type="evidence" value="ECO:0007669"/>
    <property type="project" value="InterPro"/>
</dbReference>
<dbReference type="Pfam" id="PF01073">
    <property type="entry name" value="3Beta_HSD"/>
    <property type="match status" value="1"/>
</dbReference>